<dbReference type="PANTHER" id="PTHR43204:SF1">
    <property type="entry name" value="ABC TRANSPORTER I FAMILY MEMBER 6, CHLOROPLASTIC"/>
    <property type="match status" value="1"/>
</dbReference>
<accession>A0ABQ5SB91</accession>
<organism evidence="4 5">
    <name type="scientific">Volvox africanus</name>
    <dbReference type="NCBI Taxonomy" id="51714"/>
    <lineage>
        <taxon>Eukaryota</taxon>
        <taxon>Viridiplantae</taxon>
        <taxon>Chlorophyta</taxon>
        <taxon>core chlorophytes</taxon>
        <taxon>Chlorophyceae</taxon>
        <taxon>CS clade</taxon>
        <taxon>Chlamydomonadales</taxon>
        <taxon>Volvocaceae</taxon>
        <taxon>Volvox</taxon>
    </lineage>
</organism>
<dbReference type="InterPro" id="IPR003439">
    <property type="entry name" value="ABC_transporter-like_ATP-bd"/>
</dbReference>
<feature type="domain" description="ABC transporter" evidence="3">
    <location>
        <begin position="42"/>
        <end position="288"/>
    </location>
</feature>
<comment type="caution">
    <text evidence="4">The sequence shown here is derived from an EMBL/GenBank/DDBJ whole genome shotgun (WGS) entry which is preliminary data.</text>
</comment>
<dbReference type="Pfam" id="PF00005">
    <property type="entry name" value="ABC_tran"/>
    <property type="match status" value="1"/>
</dbReference>
<dbReference type="PROSITE" id="PS50893">
    <property type="entry name" value="ABC_TRANSPORTER_2"/>
    <property type="match status" value="1"/>
</dbReference>
<dbReference type="InterPro" id="IPR010230">
    <property type="entry name" value="FeS-cluster_ATPase_SufC"/>
</dbReference>
<proteinExistence type="predicted"/>
<gene>
    <name evidence="4" type="ORF">VaNZ11_011378</name>
</gene>
<dbReference type="Proteomes" id="UP001165090">
    <property type="component" value="Unassembled WGS sequence"/>
</dbReference>
<sequence>MAYHVLSRRPSAPSCCPRTVACRSRRFAQPVICVAAPGEVMLEVKDLEAKIAATGQPILKGVNLTIRNGEVHAIMGKNGSGKSTLSKVLVGHPDYEVTSGSATFKGKNLFELEPEERSHAGLFLSFQTPIEVPGVSNVDFLRMACNARRKALGQSELDPLEFYAYIMPKLEMLNMDPTFLNRNVNEGFSGGEKKRNEILQLAVLEADMAILDEIDSGLDIDALRDVAKAVNQLKNDDTGVLMVTHYKRLLDYIKPDFVHIMQAGEIVKTGDMSLVDQLEAGGYATLSHLDSEYGTSEHQP</sequence>
<dbReference type="Gene3D" id="3.40.50.300">
    <property type="entry name" value="P-loop containing nucleotide triphosphate hydrolases"/>
    <property type="match status" value="1"/>
</dbReference>
<evidence type="ECO:0000259" key="3">
    <source>
        <dbReference type="PROSITE" id="PS50893"/>
    </source>
</evidence>
<keyword evidence="5" id="KW-1185">Reference proteome</keyword>
<dbReference type="InterPro" id="IPR027417">
    <property type="entry name" value="P-loop_NTPase"/>
</dbReference>
<dbReference type="InterPro" id="IPR017871">
    <property type="entry name" value="ABC_transporter-like_CS"/>
</dbReference>
<name>A0ABQ5SB91_9CHLO</name>
<dbReference type="SMART" id="SM00382">
    <property type="entry name" value="AAA"/>
    <property type="match status" value="1"/>
</dbReference>
<dbReference type="InterPro" id="IPR003593">
    <property type="entry name" value="AAA+_ATPase"/>
</dbReference>
<evidence type="ECO:0000256" key="1">
    <source>
        <dbReference type="ARBA" id="ARBA00022741"/>
    </source>
</evidence>
<keyword evidence="2" id="KW-0067">ATP-binding</keyword>
<evidence type="ECO:0000313" key="5">
    <source>
        <dbReference type="Proteomes" id="UP001165090"/>
    </source>
</evidence>
<protein>
    <recommendedName>
        <fullName evidence="3">ABC transporter domain-containing protein</fullName>
    </recommendedName>
</protein>
<dbReference type="NCBIfam" id="TIGR01978">
    <property type="entry name" value="sufC"/>
    <property type="match status" value="1"/>
</dbReference>
<dbReference type="PROSITE" id="PS00211">
    <property type="entry name" value="ABC_TRANSPORTER_1"/>
    <property type="match status" value="1"/>
</dbReference>
<keyword evidence="1" id="KW-0547">Nucleotide-binding</keyword>
<dbReference type="EMBL" id="BSDZ01000078">
    <property type="protein sequence ID" value="GLI67165.1"/>
    <property type="molecule type" value="Genomic_DNA"/>
</dbReference>
<reference evidence="4 5" key="1">
    <citation type="journal article" date="2023" name="IScience">
        <title>Expanded male sex-determining region conserved during the evolution of homothallism in the green alga Volvox.</title>
        <authorList>
            <person name="Yamamoto K."/>
            <person name="Matsuzaki R."/>
            <person name="Mahakham W."/>
            <person name="Heman W."/>
            <person name="Sekimoto H."/>
            <person name="Kawachi M."/>
            <person name="Minakuchi Y."/>
            <person name="Toyoda A."/>
            <person name="Nozaki H."/>
        </authorList>
    </citation>
    <scope>NUCLEOTIDE SEQUENCE [LARGE SCALE GENOMIC DNA]</scope>
    <source>
        <strain evidence="4 5">NIES-4468</strain>
    </source>
</reference>
<dbReference type="PANTHER" id="PTHR43204">
    <property type="entry name" value="ABC TRANSPORTER I FAMILY MEMBER 6, CHLOROPLASTIC"/>
    <property type="match status" value="1"/>
</dbReference>
<dbReference type="SUPFAM" id="SSF52540">
    <property type="entry name" value="P-loop containing nucleoside triphosphate hydrolases"/>
    <property type="match status" value="1"/>
</dbReference>
<evidence type="ECO:0000256" key="2">
    <source>
        <dbReference type="ARBA" id="ARBA00022840"/>
    </source>
</evidence>
<dbReference type="CDD" id="cd03217">
    <property type="entry name" value="ABC_FeS_Assembly"/>
    <property type="match status" value="1"/>
</dbReference>
<evidence type="ECO:0000313" key="4">
    <source>
        <dbReference type="EMBL" id="GLI67165.1"/>
    </source>
</evidence>